<gene>
    <name evidence="9" type="ORF">J2S03_002205</name>
</gene>
<dbReference type="Pfam" id="PF05222">
    <property type="entry name" value="AlaDh_PNT_N"/>
    <property type="match status" value="1"/>
</dbReference>
<dbReference type="PIRSF" id="PIRSF000183">
    <property type="entry name" value="Alanine_dh"/>
    <property type="match status" value="1"/>
</dbReference>
<evidence type="ECO:0000259" key="7">
    <source>
        <dbReference type="SMART" id="SM01002"/>
    </source>
</evidence>
<evidence type="ECO:0000313" key="10">
    <source>
        <dbReference type="Proteomes" id="UP001232973"/>
    </source>
</evidence>
<dbReference type="Pfam" id="PF01262">
    <property type="entry name" value="AlaDh_PNT_C"/>
    <property type="match status" value="1"/>
</dbReference>
<dbReference type="CDD" id="cd05305">
    <property type="entry name" value="L-AlaDH"/>
    <property type="match status" value="1"/>
</dbReference>
<dbReference type="InterPro" id="IPR008143">
    <property type="entry name" value="Ala_DH/PNT_CS2"/>
</dbReference>
<dbReference type="SUPFAM" id="SSF52283">
    <property type="entry name" value="Formate/glycerate dehydrogenase catalytic domain-like"/>
    <property type="match status" value="1"/>
</dbReference>
<dbReference type="GO" id="GO:0000286">
    <property type="term" value="F:alanine dehydrogenase activity"/>
    <property type="evidence" value="ECO:0007669"/>
    <property type="project" value="UniProtKB-EC"/>
</dbReference>
<dbReference type="InterPro" id="IPR008141">
    <property type="entry name" value="Ala_DH"/>
</dbReference>
<evidence type="ECO:0000256" key="4">
    <source>
        <dbReference type="ARBA" id="ARBA00023002"/>
    </source>
</evidence>
<evidence type="ECO:0000256" key="3">
    <source>
        <dbReference type="ARBA" id="ARBA00012897"/>
    </source>
</evidence>
<comment type="catalytic activity">
    <reaction evidence="6">
        <text>L-alanine + NAD(+) + H2O = pyruvate + NH4(+) + NADH + H(+)</text>
        <dbReference type="Rhea" id="RHEA:18405"/>
        <dbReference type="ChEBI" id="CHEBI:15361"/>
        <dbReference type="ChEBI" id="CHEBI:15377"/>
        <dbReference type="ChEBI" id="CHEBI:15378"/>
        <dbReference type="ChEBI" id="CHEBI:28938"/>
        <dbReference type="ChEBI" id="CHEBI:57540"/>
        <dbReference type="ChEBI" id="CHEBI:57945"/>
        <dbReference type="ChEBI" id="CHEBI:57972"/>
        <dbReference type="EC" id="1.4.1.1"/>
    </reaction>
</comment>
<dbReference type="Proteomes" id="UP001232973">
    <property type="component" value="Unassembled WGS sequence"/>
</dbReference>
<proteinExistence type="inferred from homology"/>
<dbReference type="SMART" id="SM01002">
    <property type="entry name" value="AlaDh_PNT_C"/>
    <property type="match status" value="1"/>
</dbReference>
<organism evidence="9 10">
    <name type="scientific">Alicyclobacillus cycloheptanicus</name>
    <dbReference type="NCBI Taxonomy" id="1457"/>
    <lineage>
        <taxon>Bacteria</taxon>
        <taxon>Bacillati</taxon>
        <taxon>Bacillota</taxon>
        <taxon>Bacilli</taxon>
        <taxon>Bacillales</taxon>
        <taxon>Alicyclobacillaceae</taxon>
        <taxon>Alicyclobacillus</taxon>
    </lineage>
</organism>
<comment type="pathway">
    <text evidence="1">Amino-acid degradation; L-alanine degradation via dehydrogenase pathway; NH(3) and pyruvate from L-alanine: step 1/1.</text>
</comment>
<dbReference type="Gene3D" id="3.40.50.720">
    <property type="entry name" value="NAD(P)-binding Rossmann-like Domain"/>
    <property type="match status" value="2"/>
</dbReference>
<dbReference type="InterPro" id="IPR007886">
    <property type="entry name" value="AlaDH/PNT_N"/>
</dbReference>
<protein>
    <recommendedName>
        <fullName evidence="3 6">Alanine dehydrogenase</fullName>
        <ecNumber evidence="3 6">1.4.1.1</ecNumber>
    </recommendedName>
</protein>
<keyword evidence="10" id="KW-1185">Reference proteome</keyword>
<evidence type="ECO:0000256" key="6">
    <source>
        <dbReference type="PIRNR" id="PIRNR000183"/>
    </source>
</evidence>
<dbReference type="SMART" id="SM01003">
    <property type="entry name" value="AlaDh_PNT_N"/>
    <property type="match status" value="1"/>
</dbReference>
<dbReference type="InterPro" id="IPR036291">
    <property type="entry name" value="NAD(P)-bd_dom_sf"/>
</dbReference>
<dbReference type="EC" id="1.4.1.1" evidence="3 6"/>
<dbReference type="NCBIfam" id="TIGR00518">
    <property type="entry name" value="alaDH"/>
    <property type="match status" value="1"/>
</dbReference>
<feature type="domain" description="Alanine dehydrogenase/pyridine nucleotide transhydrogenase NAD(H)-binding" evidence="7">
    <location>
        <begin position="148"/>
        <end position="297"/>
    </location>
</feature>
<dbReference type="InterPro" id="IPR007698">
    <property type="entry name" value="AlaDH/PNT_NAD(H)-bd"/>
</dbReference>
<dbReference type="PANTHER" id="PTHR42795">
    <property type="entry name" value="ALANINE DEHYDROGENASE"/>
    <property type="match status" value="1"/>
</dbReference>
<sequence>MVIGVPKEIKHNEHRVAVTPIGVKSLIAHGHEVLVEAGAGAGCGFTDEEYQAAGAKLVSHEDAWTQASLVVKVKEPQASEYPFFREDLTLFTYLHLAAEPTLAKQLVASKTTAIGYETVQTPTGGLPLLAPMSEIAGRMAPQIAAQFLENHYGGRGILLGGVPGVKAANVVIVGGGTVGTNAAKIAVGMGAHVTILDKSAERLAYLDDLFGNKVQTLASNPYDLAACVADADVLIGAVLIPGAKAPKLVTTEMVQSMRPGSVIVDVAIDQGGSIETIDHVTTHEDPVYEKFGVLHYAVANIPGAAARTSTLALTNATLPFALAIANLGWQRAMQEQPVLRGGLNTAEGKITHPTVARALDMAYEAYDAVLS</sequence>
<keyword evidence="4 6" id="KW-0560">Oxidoreductase</keyword>
<comment type="similarity">
    <text evidence="2 6">Belongs to the AlaDH/PNT family.</text>
</comment>
<evidence type="ECO:0000313" key="9">
    <source>
        <dbReference type="EMBL" id="MDQ0190341.1"/>
    </source>
</evidence>
<evidence type="ECO:0000256" key="1">
    <source>
        <dbReference type="ARBA" id="ARBA00005206"/>
    </source>
</evidence>
<dbReference type="SUPFAM" id="SSF51735">
    <property type="entry name" value="NAD(P)-binding Rossmann-fold domains"/>
    <property type="match status" value="1"/>
</dbReference>
<dbReference type="RefSeq" id="WP_274454657.1">
    <property type="nucleotide sequence ID" value="NZ_CP067097.1"/>
</dbReference>
<keyword evidence="5 6" id="KW-0520">NAD</keyword>
<reference evidence="9 10" key="1">
    <citation type="submission" date="2023-07" db="EMBL/GenBank/DDBJ databases">
        <title>Genomic Encyclopedia of Type Strains, Phase IV (KMG-IV): sequencing the most valuable type-strain genomes for metagenomic binning, comparative biology and taxonomic classification.</title>
        <authorList>
            <person name="Goeker M."/>
        </authorList>
    </citation>
    <scope>NUCLEOTIDE SEQUENCE [LARGE SCALE GENOMIC DNA]</scope>
    <source>
        <strain evidence="9 10">DSM 4006</strain>
    </source>
</reference>
<name>A0ABT9XJ69_9BACL</name>
<feature type="domain" description="Alanine dehydrogenase/pyridine nucleotide transhydrogenase N-terminal" evidence="8">
    <location>
        <begin position="4"/>
        <end position="136"/>
    </location>
</feature>
<comment type="caution">
    <text evidence="9">The sequence shown here is derived from an EMBL/GenBank/DDBJ whole genome shotgun (WGS) entry which is preliminary data.</text>
</comment>
<dbReference type="PANTHER" id="PTHR42795:SF1">
    <property type="entry name" value="ALANINE DEHYDROGENASE"/>
    <property type="match status" value="1"/>
</dbReference>
<accession>A0ABT9XJ69</accession>
<dbReference type="PROSITE" id="PS00837">
    <property type="entry name" value="ALADH_PNT_2"/>
    <property type="match status" value="1"/>
</dbReference>
<evidence type="ECO:0000259" key="8">
    <source>
        <dbReference type="SMART" id="SM01003"/>
    </source>
</evidence>
<evidence type="ECO:0000256" key="2">
    <source>
        <dbReference type="ARBA" id="ARBA00005689"/>
    </source>
</evidence>
<dbReference type="EMBL" id="JAUSTP010000017">
    <property type="protein sequence ID" value="MDQ0190341.1"/>
    <property type="molecule type" value="Genomic_DNA"/>
</dbReference>
<evidence type="ECO:0000256" key="5">
    <source>
        <dbReference type="ARBA" id="ARBA00023027"/>
    </source>
</evidence>